<dbReference type="Proteomes" id="UP000031258">
    <property type="component" value="Unassembled WGS sequence"/>
</dbReference>
<accession>A0A0C1R204</accession>
<evidence type="ECO:0000313" key="2">
    <source>
        <dbReference type="Proteomes" id="UP000031258"/>
    </source>
</evidence>
<dbReference type="InterPro" id="IPR007711">
    <property type="entry name" value="HigB-1"/>
</dbReference>
<dbReference type="PANTHER" id="PTHR40266">
    <property type="entry name" value="TOXIN HIGB-1"/>
    <property type="match status" value="1"/>
</dbReference>
<organism evidence="1 2">
    <name type="scientific">Candidatus Jidaibacter acanthamoebae</name>
    <dbReference type="NCBI Taxonomy" id="86105"/>
    <lineage>
        <taxon>Bacteria</taxon>
        <taxon>Pseudomonadati</taxon>
        <taxon>Pseudomonadota</taxon>
        <taxon>Alphaproteobacteria</taxon>
        <taxon>Rickettsiales</taxon>
        <taxon>Candidatus Midichloriaceae</taxon>
        <taxon>Candidatus Jidaibacter</taxon>
    </lineage>
</organism>
<evidence type="ECO:0000313" key="1">
    <source>
        <dbReference type="EMBL" id="KIE06295.1"/>
    </source>
</evidence>
<reference evidence="1 2" key="1">
    <citation type="submission" date="2014-11" db="EMBL/GenBank/DDBJ databases">
        <title>A Rickettsiales Symbiont of Amoebae With Ancient Features.</title>
        <authorList>
            <person name="Schulz F."/>
            <person name="Martijn J."/>
            <person name="Wascher F."/>
            <person name="Kostanjsek R."/>
            <person name="Ettema T.J."/>
            <person name="Horn M."/>
        </authorList>
    </citation>
    <scope>NUCLEOTIDE SEQUENCE [LARGE SCALE GENOMIC DNA]</scope>
    <source>
        <strain evidence="1 2">UWC36</strain>
    </source>
</reference>
<dbReference type="Pfam" id="PF05015">
    <property type="entry name" value="HigB-like_toxin"/>
    <property type="match status" value="1"/>
</dbReference>
<proteinExistence type="predicted"/>
<keyword evidence="2" id="KW-1185">Reference proteome</keyword>
<dbReference type="Gene3D" id="3.30.2310.20">
    <property type="entry name" value="RelE-like"/>
    <property type="match status" value="1"/>
</dbReference>
<dbReference type="STRING" id="86105.NF27_AD00070"/>
<dbReference type="PANTHER" id="PTHR40266:SF2">
    <property type="entry name" value="TOXIN HIGB-1"/>
    <property type="match status" value="1"/>
</dbReference>
<protein>
    <submittedName>
        <fullName evidence="1">Plasmid maintenance system killer</fullName>
    </submittedName>
</protein>
<dbReference type="AlphaFoldDB" id="A0A0C1R204"/>
<dbReference type="SUPFAM" id="SSF143011">
    <property type="entry name" value="RelE-like"/>
    <property type="match status" value="1"/>
</dbReference>
<dbReference type="PATRIC" id="fig|86105.3.peg.14"/>
<dbReference type="EMBL" id="JSWE01000004">
    <property type="protein sequence ID" value="KIE06295.1"/>
    <property type="molecule type" value="Genomic_DNA"/>
</dbReference>
<name>A0A0C1R204_9RICK</name>
<sequence length="96" mass="11653">MLYLMIVSFKCKKTKSLFEDYFVKEYEHFEKAARRKLLLLHRAKTLSDLALPPGNRPEPLRGDLEGYYSIRINKQWRIIFRWNDNKAFDVEIIDYH</sequence>
<dbReference type="InterPro" id="IPR035093">
    <property type="entry name" value="RelE/ParE_toxin_dom_sf"/>
</dbReference>
<comment type="caution">
    <text evidence="1">The sequence shown here is derived from an EMBL/GenBank/DDBJ whole genome shotgun (WGS) entry which is preliminary data.</text>
</comment>
<gene>
    <name evidence="1" type="ORF">NF27_AD00070</name>
</gene>